<keyword evidence="4" id="KW-1134">Transmembrane beta strand</keyword>
<dbReference type="Gene3D" id="1.20.1600.10">
    <property type="entry name" value="Outer membrane efflux proteins (OEP)"/>
    <property type="match status" value="1"/>
</dbReference>
<evidence type="ECO:0000256" key="6">
    <source>
        <dbReference type="ARBA" id="ARBA00023136"/>
    </source>
</evidence>
<dbReference type="RefSeq" id="WP_322465154.1">
    <property type="nucleotide sequence ID" value="NZ_JAXOJX010000011.1"/>
</dbReference>
<comment type="similarity">
    <text evidence="2">Belongs to the outer membrane factor (OMF) (TC 1.B.17) family.</text>
</comment>
<evidence type="ECO:0000256" key="4">
    <source>
        <dbReference type="ARBA" id="ARBA00022452"/>
    </source>
</evidence>
<gene>
    <name evidence="8" type="ORF">SM757_08920</name>
</gene>
<protein>
    <submittedName>
        <fullName evidence="8">TolC family protein</fullName>
    </submittedName>
</protein>
<name>A0ABU5ICM4_9BURK</name>
<dbReference type="InterPro" id="IPR051906">
    <property type="entry name" value="TolC-like"/>
</dbReference>
<dbReference type="EMBL" id="JAXOJX010000011">
    <property type="protein sequence ID" value="MDZ5456697.1"/>
    <property type="molecule type" value="Genomic_DNA"/>
</dbReference>
<dbReference type="Proteomes" id="UP001293718">
    <property type="component" value="Unassembled WGS sequence"/>
</dbReference>
<evidence type="ECO:0000313" key="8">
    <source>
        <dbReference type="EMBL" id="MDZ5456697.1"/>
    </source>
</evidence>
<dbReference type="PANTHER" id="PTHR30026:SF23">
    <property type="entry name" value="TO APRF-PUTATIVE OUTER MEMBRANE EFFLUX PROTEIN OR SECRETED ALKALINE PHOSPHATASE-RELATED"/>
    <property type="match status" value="1"/>
</dbReference>
<dbReference type="PANTHER" id="PTHR30026">
    <property type="entry name" value="OUTER MEMBRANE PROTEIN TOLC"/>
    <property type="match status" value="1"/>
</dbReference>
<keyword evidence="5" id="KW-0812">Transmembrane</keyword>
<dbReference type="SUPFAM" id="SSF56954">
    <property type="entry name" value="Outer membrane efflux proteins (OEP)"/>
    <property type="match status" value="1"/>
</dbReference>
<proteinExistence type="inferred from homology"/>
<evidence type="ECO:0000256" key="7">
    <source>
        <dbReference type="ARBA" id="ARBA00023237"/>
    </source>
</evidence>
<reference evidence="8 9" key="1">
    <citation type="submission" date="2023-11" db="EMBL/GenBank/DDBJ databases">
        <title>Draft genome of Azohydromonas lata strain H1 (DSM1123), a polyhydroxyalkanoate producer.</title>
        <authorList>
            <person name="Traversa D."/>
            <person name="D'Addabbo P."/>
            <person name="Pazzani C."/>
            <person name="Manzari C."/>
            <person name="Chiara M."/>
            <person name="Scrascia M."/>
        </authorList>
    </citation>
    <scope>NUCLEOTIDE SEQUENCE [LARGE SCALE GENOMIC DNA]</scope>
    <source>
        <strain evidence="8 9">H1</strain>
    </source>
</reference>
<evidence type="ECO:0000256" key="2">
    <source>
        <dbReference type="ARBA" id="ARBA00007613"/>
    </source>
</evidence>
<sequence>MDTGVPWAQPAGSELSLDLTQFVQWTVLRNASANAARLQAEASEKLTQAERALYDPTAFSRLRRDVYDHPRTYEERTQSLTNVDKESALEQINATDVGVRGKLPSGATFELSHDLHRRASNLLATRDDREYRGTLTLAVKQPLLRGAGRQMTEVAIRVAEKEQQIEQQRFVKQLLDTVGEAASTYWQLYRAQQMLAMRQRAVRSAMELRDIAQRLVDRGFAPRVDLLEADVAIGSRETEVARAQQQLVESNARVRNLLNMSAVERPQLRFTPVQPLRPQAPAATADLDLPPQLADTWPAYRIAMLRLEQEQIRLDYTKDLQRPDLSLELGYSRNSLSGGFRPGLETSLHNRHPGWYVGAALEMPVGNDGAREKSGAQMLKRDAARLQAEAEATTLGNEWMSRAAQLKAISQERQQLQQEVQGREKLLDAERMHYERGRARLRVLVETGDRLEDSRLRLLDADVRLQLAELSVRALTGRLLDSFGVRVPE</sequence>
<dbReference type="InterPro" id="IPR003423">
    <property type="entry name" value="OMP_efflux"/>
</dbReference>
<keyword evidence="9" id="KW-1185">Reference proteome</keyword>
<comment type="caution">
    <text evidence="8">The sequence shown here is derived from an EMBL/GenBank/DDBJ whole genome shotgun (WGS) entry which is preliminary data.</text>
</comment>
<accession>A0ABU5ICM4</accession>
<comment type="subcellular location">
    <subcellularLocation>
        <location evidence="1">Cell outer membrane</location>
    </subcellularLocation>
</comment>
<evidence type="ECO:0000256" key="3">
    <source>
        <dbReference type="ARBA" id="ARBA00022448"/>
    </source>
</evidence>
<keyword evidence="3" id="KW-0813">Transport</keyword>
<keyword evidence="7" id="KW-0998">Cell outer membrane</keyword>
<evidence type="ECO:0000256" key="5">
    <source>
        <dbReference type="ARBA" id="ARBA00022692"/>
    </source>
</evidence>
<evidence type="ECO:0000313" key="9">
    <source>
        <dbReference type="Proteomes" id="UP001293718"/>
    </source>
</evidence>
<dbReference type="Pfam" id="PF02321">
    <property type="entry name" value="OEP"/>
    <property type="match status" value="2"/>
</dbReference>
<evidence type="ECO:0000256" key="1">
    <source>
        <dbReference type="ARBA" id="ARBA00004442"/>
    </source>
</evidence>
<organism evidence="8 9">
    <name type="scientific">Azohydromonas lata</name>
    <dbReference type="NCBI Taxonomy" id="45677"/>
    <lineage>
        <taxon>Bacteria</taxon>
        <taxon>Pseudomonadati</taxon>
        <taxon>Pseudomonadota</taxon>
        <taxon>Betaproteobacteria</taxon>
        <taxon>Burkholderiales</taxon>
        <taxon>Sphaerotilaceae</taxon>
        <taxon>Azohydromonas</taxon>
    </lineage>
</organism>
<keyword evidence="6" id="KW-0472">Membrane</keyword>